<evidence type="ECO:0000256" key="4">
    <source>
        <dbReference type="ARBA" id="ARBA00038415"/>
    </source>
</evidence>
<sequence>MDKIYLPALNQLIGENEDDSQELLEEFRHIVGVIILLATPLSIESLGRLLQTPGEDISKLLDHLNSVLNTPSNMDTPVRILHLSFRDYLLTTESPFRINEQETHEKIALHCLHVMENRLTDNICGLASYGTQRSDMDNQIIKQYLSAELEYSCQYWVYHLQQSKGRISETKILSFLKQHFLHRMEALSLLGIVSEAVGIIDTLKSGIWRSISAEFSGFIYDARRFTLKYISVASIAPLQLYCSGLIFSDCIPKQIYILQQVEDLWSPVLQTLEGHSDWVESAAFSPDGQIIASGSSDKTIKLWDAKTGMELQTFKGHSQISLSNAWVALGATVSGFVLRMSLLTTSIYQTGQLRRI</sequence>
<dbReference type="Gene3D" id="2.130.10.10">
    <property type="entry name" value="YVTN repeat-like/Quinoprotein amine dehydrogenase"/>
    <property type="match status" value="1"/>
</dbReference>
<comment type="similarity">
    <text evidence="4">Belongs to the WD repeat MDV1/CAF4 family.</text>
</comment>
<dbReference type="GO" id="GO:0005741">
    <property type="term" value="C:mitochondrial outer membrane"/>
    <property type="evidence" value="ECO:0007669"/>
    <property type="project" value="UniProtKB-SubCell"/>
</dbReference>
<organism evidence="8 9">
    <name type="scientific">Aspergillus tamarii</name>
    <dbReference type="NCBI Taxonomy" id="41984"/>
    <lineage>
        <taxon>Eukaryota</taxon>
        <taxon>Fungi</taxon>
        <taxon>Dikarya</taxon>
        <taxon>Ascomycota</taxon>
        <taxon>Pezizomycotina</taxon>
        <taxon>Eurotiomycetes</taxon>
        <taxon>Eurotiomycetidae</taxon>
        <taxon>Eurotiales</taxon>
        <taxon>Aspergillaceae</taxon>
        <taxon>Aspergillus</taxon>
        <taxon>Aspergillus subgen. Circumdati</taxon>
    </lineage>
</organism>
<dbReference type="InterPro" id="IPR036322">
    <property type="entry name" value="WD40_repeat_dom_sf"/>
</dbReference>
<evidence type="ECO:0000256" key="6">
    <source>
        <dbReference type="ARBA" id="ARBA00043913"/>
    </source>
</evidence>
<comment type="subcellular location">
    <subcellularLocation>
        <location evidence="1">Mitochondrion outer membrane</location>
        <topology evidence="1">Peripheral membrane protein</topology>
        <orientation evidence="1">Cytoplasmic side</orientation>
    </subcellularLocation>
</comment>
<dbReference type="OrthoDB" id="674604at2759"/>
<dbReference type="PROSITE" id="PS50082">
    <property type="entry name" value="WD_REPEATS_2"/>
    <property type="match status" value="1"/>
</dbReference>
<dbReference type="GO" id="GO:0005634">
    <property type="term" value="C:nucleus"/>
    <property type="evidence" value="ECO:0007669"/>
    <property type="project" value="TreeGrafter"/>
</dbReference>
<dbReference type="Pfam" id="PF00400">
    <property type="entry name" value="WD40"/>
    <property type="match status" value="1"/>
</dbReference>
<dbReference type="PANTHER" id="PTHR22847:SF637">
    <property type="entry name" value="WD REPEAT DOMAIN 5B"/>
    <property type="match status" value="1"/>
</dbReference>
<protein>
    <recommendedName>
        <fullName evidence="5">Mitochondrial division protein 1</fullName>
    </recommendedName>
</protein>
<proteinExistence type="inferred from homology"/>
<evidence type="ECO:0000256" key="3">
    <source>
        <dbReference type="ARBA" id="ARBA00022737"/>
    </source>
</evidence>
<evidence type="ECO:0000256" key="2">
    <source>
        <dbReference type="ARBA" id="ARBA00022574"/>
    </source>
</evidence>
<evidence type="ECO:0000256" key="5">
    <source>
        <dbReference type="ARBA" id="ARBA00039789"/>
    </source>
</evidence>
<evidence type="ECO:0000256" key="7">
    <source>
        <dbReference type="PROSITE-ProRule" id="PRU00221"/>
    </source>
</evidence>
<evidence type="ECO:0000313" key="8">
    <source>
        <dbReference type="EMBL" id="KAE8155521.1"/>
    </source>
</evidence>
<accession>A0A5N6UBB4</accession>
<evidence type="ECO:0000313" key="9">
    <source>
        <dbReference type="Proteomes" id="UP000326950"/>
    </source>
</evidence>
<dbReference type="EMBL" id="ML738839">
    <property type="protein sequence ID" value="KAE8155521.1"/>
    <property type="molecule type" value="Genomic_DNA"/>
</dbReference>
<keyword evidence="9" id="KW-1185">Reference proteome</keyword>
<dbReference type="PROSITE" id="PS50294">
    <property type="entry name" value="WD_REPEATS_REGION"/>
    <property type="match status" value="1"/>
</dbReference>
<reference evidence="8 9" key="1">
    <citation type="submission" date="2019-04" db="EMBL/GenBank/DDBJ databases">
        <title>Friends and foes A comparative genomics study of 23 Aspergillus species from section Flavi.</title>
        <authorList>
            <consortium name="DOE Joint Genome Institute"/>
            <person name="Kjaerbolling I."/>
            <person name="Vesth T."/>
            <person name="Frisvad J.C."/>
            <person name="Nybo J.L."/>
            <person name="Theobald S."/>
            <person name="Kildgaard S."/>
            <person name="Isbrandt T."/>
            <person name="Kuo A."/>
            <person name="Sato A."/>
            <person name="Lyhne E.K."/>
            <person name="Kogle M.E."/>
            <person name="Wiebenga A."/>
            <person name="Kun R.S."/>
            <person name="Lubbers R.J."/>
            <person name="Makela M.R."/>
            <person name="Barry K."/>
            <person name="Chovatia M."/>
            <person name="Clum A."/>
            <person name="Daum C."/>
            <person name="Haridas S."/>
            <person name="He G."/>
            <person name="LaButti K."/>
            <person name="Lipzen A."/>
            <person name="Mondo S."/>
            <person name="Riley R."/>
            <person name="Salamov A."/>
            <person name="Simmons B.A."/>
            <person name="Magnuson J.K."/>
            <person name="Henrissat B."/>
            <person name="Mortensen U.H."/>
            <person name="Larsen T.O."/>
            <person name="Devries R.P."/>
            <person name="Grigoriev I.V."/>
            <person name="Machida M."/>
            <person name="Baker S.E."/>
            <person name="Andersen M.R."/>
        </authorList>
    </citation>
    <scope>NUCLEOTIDE SEQUENCE [LARGE SCALE GENOMIC DNA]</scope>
    <source>
        <strain evidence="8 9">CBS 117626</strain>
    </source>
</reference>
<feature type="repeat" description="WD" evidence="7">
    <location>
        <begin position="272"/>
        <end position="313"/>
    </location>
</feature>
<dbReference type="SUPFAM" id="SSF50978">
    <property type="entry name" value="WD40 repeat-like"/>
    <property type="match status" value="1"/>
</dbReference>
<dbReference type="AlphaFoldDB" id="A0A5N6UBB4"/>
<comment type="function">
    <text evidence="6">Involved in mitochondrial fission. Acts as an adapter protein required to form mitochondrial fission complexes. Formation of these complexes is required to promote constriction and fission of the mitochondrial compartment at a late step in mitochondrial division.</text>
</comment>
<keyword evidence="2 7" id="KW-0853">WD repeat</keyword>
<name>A0A5N6UBB4_ASPTM</name>
<dbReference type="InterPro" id="IPR015943">
    <property type="entry name" value="WD40/YVTN_repeat-like_dom_sf"/>
</dbReference>
<dbReference type="Proteomes" id="UP000326950">
    <property type="component" value="Unassembled WGS sequence"/>
</dbReference>
<dbReference type="PROSITE" id="PS00678">
    <property type="entry name" value="WD_REPEATS_1"/>
    <property type="match status" value="1"/>
</dbReference>
<keyword evidence="3" id="KW-0677">Repeat</keyword>
<dbReference type="SMART" id="SM00320">
    <property type="entry name" value="WD40"/>
    <property type="match status" value="1"/>
</dbReference>
<dbReference type="InterPro" id="IPR019775">
    <property type="entry name" value="WD40_repeat_CS"/>
</dbReference>
<dbReference type="PANTHER" id="PTHR22847">
    <property type="entry name" value="WD40 REPEAT PROTEIN"/>
    <property type="match status" value="1"/>
</dbReference>
<dbReference type="GO" id="GO:1990234">
    <property type="term" value="C:transferase complex"/>
    <property type="evidence" value="ECO:0007669"/>
    <property type="project" value="UniProtKB-ARBA"/>
</dbReference>
<evidence type="ECO:0000256" key="1">
    <source>
        <dbReference type="ARBA" id="ARBA00004570"/>
    </source>
</evidence>
<gene>
    <name evidence="8" type="ORF">BDV40DRAFT_294264</name>
</gene>
<dbReference type="InterPro" id="IPR001680">
    <property type="entry name" value="WD40_rpt"/>
</dbReference>